<evidence type="ECO:0000259" key="2">
    <source>
        <dbReference type="PROSITE" id="PS50025"/>
    </source>
</evidence>
<feature type="domain" description="Laminin G" evidence="2">
    <location>
        <begin position="1"/>
        <end position="70"/>
    </location>
</feature>
<gene>
    <name evidence="4" type="primary">LOC108254526</name>
</gene>
<dbReference type="PROSITE" id="PS50025">
    <property type="entry name" value="LAM_G_DOMAIN"/>
    <property type="match status" value="1"/>
</dbReference>
<dbReference type="KEGG" id="dci:108254526"/>
<dbReference type="PaxDb" id="121845-A0A1S4ESH4"/>
<dbReference type="Pfam" id="PF02210">
    <property type="entry name" value="Laminin_G_2"/>
    <property type="match status" value="1"/>
</dbReference>
<keyword evidence="3" id="KW-1185">Reference proteome</keyword>
<dbReference type="STRING" id="121845.A0A1S4ESH4"/>
<protein>
    <submittedName>
        <fullName evidence="4">Laminin subunit alpha-1-like</fullName>
    </submittedName>
</protein>
<comment type="caution">
    <text evidence="1">Lacks conserved residue(s) required for the propagation of feature annotation.</text>
</comment>
<evidence type="ECO:0000313" key="4">
    <source>
        <dbReference type="RefSeq" id="XP_017304982.1"/>
    </source>
</evidence>
<name>A0A1S4ESH4_DIACI</name>
<accession>A0A1S4ESH4</accession>
<dbReference type="CDD" id="cd00110">
    <property type="entry name" value="LamG"/>
    <property type="match status" value="1"/>
</dbReference>
<dbReference type="Gene3D" id="2.60.120.200">
    <property type="match status" value="1"/>
</dbReference>
<evidence type="ECO:0000313" key="3">
    <source>
        <dbReference type="Proteomes" id="UP000079169"/>
    </source>
</evidence>
<organism evidence="3 4">
    <name type="scientific">Diaphorina citri</name>
    <name type="common">Asian citrus psyllid</name>
    <dbReference type="NCBI Taxonomy" id="121845"/>
    <lineage>
        <taxon>Eukaryota</taxon>
        <taxon>Metazoa</taxon>
        <taxon>Ecdysozoa</taxon>
        <taxon>Arthropoda</taxon>
        <taxon>Hexapoda</taxon>
        <taxon>Insecta</taxon>
        <taxon>Pterygota</taxon>
        <taxon>Neoptera</taxon>
        <taxon>Paraneoptera</taxon>
        <taxon>Hemiptera</taxon>
        <taxon>Sternorrhyncha</taxon>
        <taxon>Psylloidea</taxon>
        <taxon>Psyllidae</taxon>
        <taxon>Diaphorininae</taxon>
        <taxon>Diaphorina</taxon>
    </lineage>
</organism>
<reference evidence="4" key="1">
    <citation type="submission" date="2025-08" db="UniProtKB">
        <authorList>
            <consortium name="RefSeq"/>
        </authorList>
    </citation>
    <scope>IDENTIFICATION</scope>
</reference>
<dbReference type="SUPFAM" id="SSF49899">
    <property type="entry name" value="Concanavalin A-like lectins/glucanases"/>
    <property type="match status" value="1"/>
</dbReference>
<dbReference type="Proteomes" id="UP000079169">
    <property type="component" value="Unplaced"/>
</dbReference>
<dbReference type="InterPro" id="IPR013320">
    <property type="entry name" value="ConA-like_dom_sf"/>
</dbReference>
<dbReference type="InterPro" id="IPR001791">
    <property type="entry name" value="Laminin_G"/>
</dbReference>
<sequence>RNISGLLLSVHSKKDYFILQMIDGSVKATVDNGKGPISAIYTPSDPYFFCDGQWHTIVAIKTKNVISVAV</sequence>
<feature type="non-terminal residue" evidence="4">
    <location>
        <position position="70"/>
    </location>
</feature>
<evidence type="ECO:0000256" key="1">
    <source>
        <dbReference type="PROSITE-ProRule" id="PRU00122"/>
    </source>
</evidence>
<dbReference type="AlphaFoldDB" id="A0A1S4ESH4"/>
<feature type="non-terminal residue" evidence="4">
    <location>
        <position position="1"/>
    </location>
</feature>
<dbReference type="GeneID" id="108254526"/>
<proteinExistence type="predicted"/>
<dbReference type="RefSeq" id="XP_017304982.1">
    <property type="nucleotide sequence ID" value="XM_017449493.1"/>
</dbReference>